<feature type="binding site" evidence="12">
    <location>
        <position position="22"/>
    </location>
    <ligand>
        <name>FMN</name>
        <dbReference type="ChEBI" id="CHEBI:58210"/>
    </ligand>
</feature>
<dbReference type="GO" id="GO:0005737">
    <property type="term" value="C:cytoplasm"/>
    <property type="evidence" value="ECO:0007669"/>
    <property type="project" value="UniProtKB-SubCell"/>
</dbReference>
<gene>
    <name evidence="12" type="primary">pyrD</name>
    <name evidence="14" type="ORF">SAMN04488530_11515</name>
</gene>
<dbReference type="InterPro" id="IPR012135">
    <property type="entry name" value="Dihydroorotate_DH_1_2"/>
</dbReference>
<dbReference type="PIRSF" id="PIRSF000164">
    <property type="entry name" value="DHO_oxidase"/>
    <property type="match status" value="1"/>
</dbReference>
<feature type="binding site" evidence="12">
    <location>
        <position position="100"/>
    </location>
    <ligand>
        <name>FMN</name>
        <dbReference type="ChEBI" id="CHEBI:58210"/>
    </ligand>
</feature>
<dbReference type="InterPro" id="IPR024920">
    <property type="entry name" value="Dihydroorotate_DH_1"/>
</dbReference>
<feature type="binding site" evidence="12">
    <location>
        <position position="46"/>
    </location>
    <ligand>
        <name>substrate</name>
    </ligand>
</feature>
<keyword evidence="5 12" id="KW-0963">Cytoplasm</keyword>
<evidence type="ECO:0000256" key="5">
    <source>
        <dbReference type="ARBA" id="ARBA00022490"/>
    </source>
</evidence>
<dbReference type="PROSITE" id="PS00912">
    <property type="entry name" value="DHODEHASE_2"/>
    <property type="match status" value="1"/>
</dbReference>
<feature type="binding site" evidence="12">
    <location>
        <position position="165"/>
    </location>
    <ligand>
        <name>FMN</name>
        <dbReference type="ChEBI" id="CHEBI:58210"/>
    </ligand>
</feature>
<feature type="binding site" evidence="12">
    <location>
        <begin position="46"/>
        <end position="47"/>
    </location>
    <ligand>
        <name>FMN</name>
        <dbReference type="ChEBI" id="CHEBI:58210"/>
    </ligand>
</feature>
<evidence type="ECO:0000259" key="13">
    <source>
        <dbReference type="Pfam" id="PF01180"/>
    </source>
</evidence>
<feature type="binding site" evidence="12">
    <location>
        <position position="127"/>
    </location>
    <ligand>
        <name>substrate</name>
    </ligand>
</feature>
<dbReference type="InterPro" id="IPR050074">
    <property type="entry name" value="DHO_dehydrogenase"/>
</dbReference>
<dbReference type="GO" id="GO:0004589">
    <property type="term" value="F:dihydroorotate dehydrogenase (NAD+) activity"/>
    <property type="evidence" value="ECO:0007669"/>
    <property type="project" value="UniProtKB-EC"/>
</dbReference>
<dbReference type="InterPro" id="IPR001295">
    <property type="entry name" value="Dihydroorotate_DH_CS"/>
</dbReference>
<dbReference type="InterPro" id="IPR005720">
    <property type="entry name" value="Dihydroorotate_DH_cat"/>
</dbReference>
<name>A0A1M5PMK1_9FIRM</name>
<proteinExistence type="inferred from homology"/>
<dbReference type="InterPro" id="IPR013785">
    <property type="entry name" value="Aldolase_TIM"/>
</dbReference>
<evidence type="ECO:0000313" key="14">
    <source>
        <dbReference type="EMBL" id="SHH02951.1"/>
    </source>
</evidence>
<evidence type="ECO:0000256" key="11">
    <source>
        <dbReference type="ARBA" id="ARBA00048996"/>
    </source>
</evidence>
<dbReference type="Proteomes" id="UP000243255">
    <property type="component" value="Unassembled WGS sequence"/>
</dbReference>
<feature type="binding site" evidence="12">
    <location>
        <begin position="265"/>
        <end position="266"/>
    </location>
    <ligand>
        <name>FMN</name>
        <dbReference type="ChEBI" id="CHEBI:58210"/>
    </ligand>
</feature>
<dbReference type="EMBL" id="FQWX01000015">
    <property type="protein sequence ID" value="SHH02951.1"/>
    <property type="molecule type" value="Genomic_DNA"/>
</dbReference>
<keyword evidence="10" id="KW-0520">NAD</keyword>
<feature type="active site" description="Nucleophile" evidence="12">
    <location>
        <position position="130"/>
    </location>
</feature>
<dbReference type="PANTHER" id="PTHR48109">
    <property type="entry name" value="DIHYDROOROTATE DEHYDROGENASE (QUINONE), MITOCHONDRIAL-RELATED"/>
    <property type="match status" value="1"/>
</dbReference>
<protein>
    <recommendedName>
        <fullName evidence="12">Dihydroorotate dehydrogenase</fullName>
        <shortName evidence="12">DHOD</shortName>
        <shortName evidence="12">DHODase</shortName>
        <shortName evidence="12">DHOdehase</shortName>
        <ecNumber evidence="12">1.3.-.-</ecNumber>
    </recommendedName>
</protein>
<dbReference type="GO" id="GO:0006207">
    <property type="term" value="P:'de novo' pyrimidine nucleobase biosynthetic process"/>
    <property type="evidence" value="ECO:0007669"/>
    <property type="project" value="InterPro"/>
</dbReference>
<feature type="domain" description="Dihydroorotate dehydrogenase catalytic" evidence="13">
    <location>
        <begin position="5"/>
        <end position="286"/>
    </location>
</feature>
<comment type="similarity">
    <text evidence="4 12">Belongs to the dihydroorotate dehydrogenase family. Type 1 subfamily.</text>
</comment>
<comment type="catalytic activity">
    <reaction evidence="11">
        <text>(S)-dihydroorotate + NAD(+) = orotate + NADH + H(+)</text>
        <dbReference type="Rhea" id="RHEA:13513"/>
        <dbReference type="ChEBI" id="CHEBI:15378"/>
        <dbReference type="ChEBI" id="CHEBI:30839"/>
        <dbReference type="ChEBI" id="CHEBI:30864"/>
        <dbReference type="ChEBI" id="CHEBI:57540"/>
        <dbReference type="ChEBI" id="CHEBI:57945"/>
        <dbReference type="EC" id="1.3.1.14"/>
    </reaction>
</comment>
<evidence type="ECO:0000256" key="2">
    <source>
        <dbReference type="ARBA" id="ARBA00004496"/>
    </source>
</evidence>
<comment type="subcellular location">
    <subcellularLocation>
        <location evidence="2 12">Cytoplasm</location>
    </subcellularLocation>
</comment>
<keyword evidence="8 12" id="KW-0665">Pyrimidine biosynthesis</keyword>
<keyword evidence="6 12" id="KW-0285">Flavoprotein</keyword>
<evidence type="ECO:0000256" key="10">
    <source>
        <dbReference type="ARBA" id="ARBA00023027"/>
    </source>
</evidence>
<feature type="binding site" evidence="12">
    <location>
        <position position="217"/>
    </location>
    <ligand>
        <name>FMN</name>
        <dbReference type="ChEBI" id="CHEBI:58210"/>
    </ligand>
</feature>
<evidence type="ECO:0000256" key="6">
    <source>
        <dbReference type="ARBA" id="ARBA00022630"/>
    </source>
</evidence>
<dbReference type="PANTHER" id="PTHR48109:SF1">
    <property type="entry name" value="DIHYDROOROTATE DEHYDROGENASE (FUMARATE)"/>
    <property type="match status" value="1"/>
</dbReference>
<sequence>MVTNLNVKFGDIVFKNPVVMASGTFGFGREYSEIYDIQKLGGISSKGLTLNKKDGNLGIRVHETASGMMNSVGLENPGVQGFIDNEIPFFKELDLVKIVNIGGGTLDDYIKGVQLLNNQSVDIIELNISCPNVKAGGMAFGIKNEVAREVIREVRKVTDLPLVIKLSPNAEDIVGMAKVCEEEGADGVSLVNTFKAMAIDIKKRKPVFENVYAGLSGPAIKPIALRMVNEVCKNVSIPVMGMGGITNASDAIEFIMAGATCIQVGTANFINPRIGLEIIDGIEEFMKKEGIKTLDEIRGII</sequence>
<comment type="pathway">
    <text evidence="3">Pyrimidine metabolism; UMP biosynthesis via de novo pathway; orotate from (S)-dihydroorotate (NAD(+) route): step 1/1.</text>
</comment>
<keyword evidence="9 12" id="KW-0560">Oxidoreductase</keyword>
<keyword evidence="7 12" id="KW-0288">FMN</keyword>
<dbReference type="SUPFAM" id="SSF51395">
    <property type="entry name" value="FMN-linked oxidoreductases"/>
    <property type="match status" value="1"/>
</dbReference>
<evidence type="ECO:0000256" key="1">
    <source>
        <dbReference type="ARBA" id="ARBA00003616"/>
    </source>
</evidence>
<keyword evidence="15" id="KW-1185">Reference proteome</keyword>
<evidence type="ECO:0000256" key="12">
    <source>
        <dbReference type="HAMAP-Rule" id="MF_00224"/>
    </source>
</evidence>
<dbReference type="FunFam" id="3.20.20.70:FF:000027">
    <property type="entry name" value="Dihydropyrimidine dehydrogenase [NADP(+)]"/>
    <property type="match status" value="1"/>
</dbReference>
<comment type="function">
    <text evidence="1">Catalyzes the conversion of dihydroorotate to orotate with NAD(+) as electron acceptor.</text>
</comment>
<dbReference type="InterPro" id="IPR049622">
    <property type="entry name" value="Dihydroorotate_DH_I"/>
</dbReference>
<dbReference type="AlphaFoldDB" id="A0A1M5PMK1"/>
<comment type="catalytic activity">
    <reaction evidence="12">
        <text>(S)-dihydroorotate + A = orotate + AH2</text>
        <dbReference type="Rhea" id="RHEA:18073"/>
        <dbReference type="ChEBI" id="CHEBI:13193"/>
        <dbReference type="ChEBI" id="CHEBI:17499"/>
        <dbReference type="ChEBI" id="CHEBI:30839"/>
        <dbReference type="ChEBI" id="CHEBI:30864"/>
    </reaction>
</comment>
<feature type="binding site" evidence="12">
    <location>
        <begin position="243"/>
        <end position="244"/>
    </location>
    <ligand>
        <name>FMN</name>
        <dbReference type="ChEBI" id="CHEBI:58210"/>
    </ligand>
</feature>
<dbReference type="InterPro" id="IPR033888">
    <property type="entry name" value="DHOD_1B"/>
</dbReference>
<feature type="binding site" evidence="12">
    <location>
        <begin position="70"/>
        <end position="74"/>
    </location>
    <ligand>
        <name>substrate</name>
    </ligand>
</feature>
<evidence type="ECO:0000256" key="9">
    <source>
        <dbReference type="ARBA" id="ARBA00023002"/>
    </source>
</evidence>
<comment type="cofactor">
    <cofactor evidence="12">
        <name>FMN</name>
        <dbReference type="ChEBI" id="CHEBI:58210"/>
    </cofactor>
    <text evidence="12">Binds 1 FMN per subunit.</text>
</comment>
<organism evidence="14 15">
    <name type="scientific">Asaccharospora irregularis DSM 2635</name>
    <dbReference type="NCBI Taxonomy" id="1121321"/>
    <lineage>
        <taxon>Bacteria</taxon>
        <taxon>Bacillati</taxon>
        <taxon>Bacillota</taxon>
        <taxon>Clostridia</taxon>
        <taxon>Peptostreptococcales</taxon>
        <taxon>Peptostreptococcaceae</taxon>
        <taxon>Asaccharospora</taxon>
    </lineage>
</organism>
<dbReference type="NCBIfam" id="NF005574">
    <property type="entry name" value="PRK07259.1"/>
    <property type="match status" value="1"/>
</dbReference>
<evidence type="ECO:0000256" key="4">
    <source>
        <dbReference type="ARBA" id="ARBA00008008"/>
    </source>
</evidence>
<feature type="binding site" evidence="12">
    <location>
        <begin position="192"/>
        <end position="193"/>
    </location>
    <ligand>
        <name>substrate</name>
    </ligand>
</feature>
<dbReference type="CDD" id="cd04740">
    <property type="entry name" value="DHOD_1B_like"/>
    <property type="match status" value="1"/>
</dbReference>
<evidence type="ECO:0000256" key="3">
    <source>
        <dbReference type="ARBA" id="ARBA00004715"/>
    </source>
</evidence>
<evidence type="ECO:0000256" key="7">
    <source>
        <dbReference type="ARBA" id="ARBA00022643"/>
    </source>
</evidence>
<feature type="binding site" evidence="12">
    <location>
        <position position="127"/>
    </location>
    <ligand>
        <name>FMN</name>
        <dbReference type="ChEBI" id="CHEBI:58210"/>
    </ligand>
</feature>
<evidence type="ECO:0000313" key="15">
    <source>
        <dbReference type="Proteomes" id="UP000243255"/>
    </source>
</evidence>
<feature type="binding site" evidence="12">
    <location>
        <position position="191"/>
    </location>
    <ligand>
        <name>FMN</name>
        <dbReference type="ChEBI" id="CHEBI:58210"/>
    </ligand>
</feature>
<dbReference type="EC" id="1.3.-.-" evidence="12"/>
<dbReference type="UniPathway" id="UPA00070"/>
<dbReference type="Pfam" id="PF01180">
    <property type="entry name" value="DHO_dh"/>
    <property type="match status" value="1"/>
</dbReference>
<dbReference type="STRING" id="1121321.SAMN04488530_11515"/>
<evidence type="ECO:0000256" key="8">
    <source>
        <dbReference type="ARBA" id="ARBA00022975"/>
    </source>
</evidence>
<dbReference type="GO" id="GO:0044205">
    <property type="term" value="P:'de novo' UMP biosynthetic process"/>
    <property type="evidence" value="ECO:0007669"/>
    <property type="project" value="UniProtKB-UniRule"/>
</dbReference>
<dbReference type="HAMAP" id="MF_00224">
    <property type="entry name" value="DHO_dh_type1"/>
    <property type="match status" value="1"/>
</dbReference>
<accession>A0A1M5PMK1</accession>
<dbReference type="Gene3D" id="3.20.20.70">
    <property type="entry name" value="Aldolase class I"/>
    <property type="match status" value="1"/>
</dbReference>
<reference evidence="15" key="1">
    <citation type="submission" date="2016-11" db="EMBL/GenBank/DDBJ databases">
        <authorList>
            <person name="Varghese N."/>
            <person name="Submissions S."/>
        </authorList>
    </citation>
    <scope>NUCLEOTIDE SEQUENCE [LARGE SCALE GENOMIC DNA]</scope>
    <source>
        <strain evidence="15">DSM 2635</strain>
    </source>
</reference>
<dbReference type="NCBIfam" id="TIGR01037">
    <property type="entry name" value="pyrD_sub1_fam"/>
    <property type="match status" value="1"/>
</dbReference>